<protein>
    <submittedName>
        <fullName evidence="2">Uncharacterized protein</fullName>
    </submittedName>
</protein>
<proteinExistence type="predicted"/>
<dbReference type="EMBL" id="JAHKSW010000006">
    <property type="protein sequence ID" value="KAG7331490.1"/>
    <property type="molecule type" value="Genomic_DNA"/>
</dbReference>
<sequence>MTTTKPMAEPEGRVMSTNKPEGGPRYTMKQVQRVMFSAKQGGRGMSSAEQHLKQNQEAFPVQEEETTCCKAAIQRKSYLLSVRTICKAKADTKIQAVPFNLSHGHFLTCS</sequence>
<accession>A0A9D3SQ95</accession>
<dbReference type="Proteomes" id="UP000824219">
    <property type="component" value="Linkage Group LG06"/>
</dbReference>
<evidence type="ECO:0000313" key="2">
    <source>
        <dbReference type="EMBL" id="KAG7331490.1"/>
    </source>
</evidence>
<comment type="caution">
    <text evidence="2">The sequence shown here is derived from an EMBL/GenBank/DDBJ whole genome shotgun (WGS) entry which is preliminary data.</text>
</comment>
<dbReference type="AlphaFoldDB" id="A0A9D3SQ95"/>
<gene>
    <name evidence="2" type="ORF">KOW79_005459</name>
</gene>
<feature type="region of interest" description="Disordered" evidence="1">
    <location>
        <begin position="1"/>
        <end position="25"/>
    </location>
</feature>
<keyword evidence="3" id="KW-1185">Reference proteome</keyword>
<evidence type="ECO:0000256" key="1">
    <source>
        <dbReference type="SAM" id="MobiDB-lite"/>
    </source>
</evidence>
<evidence type="ECO:0000313" key="3">
    <source>
        <dbReference type="Proteomes" id="UP000824219"/>
    </source>
</evidence>
<name>A0A9D3SQ95_9TELE</name>
<reference evidence="2 3" key="1">
    <citation type="submission" date="2021-06" db="EMBL/GenBank/DDBJ databases">
        <title>Chromosome-level genome assembly of the red-tail catfish (Hemibagrus wyckioides).</title>
        <authorList>
            <person name="Shao F."/>
        </authorList>
    </citation>
    <scope>NUCLEOTIDE SEQUENCE [LARGE SCALE GENOMIC DNA]</scope>
    <source>
        <strain evidence="2">EC202008001</strain>
        <tissue evidence="2">Blood</tissue>
    </source>
</reference>
<organism evidence="2 3">
    <name type="scientific">Hemibagrus wyckioides</name>
    <dbReference type="NCBI Taxonomy" id="337641"/>
    <lineage>
        <taxon>Eukaryota</taxon>
        <taxon>Metazoa</taxon>
        <taxon>Chordata</taxon>
        <taxon>Craniata</taxon>
        <taxon>Vertebrata</taxon>
        <taxon>Euteleostomi</taxon>
        <taxon>Actinopterygii</taxon>
        <taxon>Neopterygii</taxon>
        <taxon>Teleostei</taxon>
        <taxon>Ostariophysi</taxon>
        <taxon>Siluriformes</taxon>
        <taxon>Bagridae</taxon>
        <taxon>Hemibagrus</taxon>
    </lineage>
</organism>